<organism evidence="1 2">
    <name type="scientific">Xenoophorus captivus</name>
    <dbReference type="NCBI Taxonomy" id="1517983"/>
    <lineage>
        <taxon>Eukaryota</taxon>
        <taxon>Metazoa</taxon>
        <taxon>Chordata</taxon>
        <taxon>Craniata</taxon>
        <taxon>Vertebrata</taxon>
        <taxon>Euteleostomi</taxon>
        <taxon>Actinopterygii</taxon>
        <taxon>Neopterygii</taxon>
        <taxon>Teleostei</taxon>
        <taxon>Neoteleostei</taxon>
        <taxon>Acanthomorphata</taxon>
        <taxon>Ovalentaria</taxon>
        <taxon>Atherinomorphae</taxon>
        <taxon>Cyprinodontiformes</taxon>
        <taxon>Goodeidae</taxon>
        <taxon>Xenoophorus</taxon>
    </lineage>
</organism>
<dbReference type="EMBL" id="JAHRIN010042436">
    <property type="protein sequence ID" value="MEQ2205974.1"/>
    <property type="molecule type" value="Genomic_DNA"/>
</dbReference>
<name>A0ABV0RCV1_9TELE</name>
<feature type="non-terminal residue" evidence="1">
    <location>
        <position position="1"/>
    </location>
</feature>
<evidence type="ECO:0000313" key="2">
    <source>
        <dbReference type="Proteomes" id="UP001434883"/>
    </source>
</evidence>
<evidence type="ECO:0000313" key="1">
    <source>
        <dbReference type="EMBL" id="MEQ2205974.1"/>
    </source>
</evidence>
<protein>
    <submittedName>
        <fullName evidence="1">Uncharacterized protein</fullName>
    </submittedName>
</protein>
<gene>
    <name evidence="1" type="ORF">XENOCAPTIV_019952</name>
</gene>
<proteinExistence type="predicted"/>
<sequence length="77" mass="9003">EFEKKSSFGLFFIEVGEFLRCGAPSSRRPLFLKKTDSLTPSSTSHFLFCLISWRSGEREHHRRTHTVSALLKEFIWV</sequence>
<comment type="caution">
    <text evidence="1">The sequence shown here is derived from an EMBL/GenBank/DDBJ whole genome shotgun (WGS) entry which is preliminary data.</text>
</comment>
<accession>A0ABV0RCV1</accession>
<keyword evidence="2" id="KW-1185">Reference proteome</keyword>
<dbReference type="Proteomes" id="UP001434883">
    <property type="component" value="Unassembled WGS sequence"/>
</dbReference>
<reference evidence="1 2" key="1">
    <citation type="submission" date="2021-06" db="EMBL/GenBank/DDBJ databases">
        <authorList>
            <person name="Palmer J.M."/>
        </authorList>
    </citation>
    <scope>NUCLEOTIDE SEQUENCE [LARGE SCALE GENOMIC DNA]</scope>
    <source>
        <strain evidence="1 2">XC_2019</strain>
        <tissue evidence="1">Muscle</tissue>
    </source>
</reference>